<evidence type="ECO:0000259" key="1">
    <source>
        <dbReference type="Pfam" id="PF00561"/>
    </source>
</evidence>
<evidence type="ECO:0000313" key="2">
    <source>
        <dbReference type="EMBL" id="KAG7447133.1"/>
    </source>
</evidence>
<dbReference type="SUPFAM" id="SSF53474">
    <property type="entry name" value="alpha/beta-Hydrolases"/>
    <property type="match status" value="1"/>
</dbReference>
<keyword evidence="3" id="KW-1185">Reference proteome</keyword>
<dbReference type="InterPro" id="IPR029058">
    <property type="entry name" value="AB_hydrolase_fold"/>
</dbReference>
<comment type="caution">
    <text evidence="2">The sequence shown here is derived from an EMBL/GenBank/DDBJ whole genome shotgun (WGS) entry which is preliminary data.</text>
</comment>
<accession>A0A9P7VTI3</accession>
<dbReference type="EMBL" id="MU250532">
    <property type="protein sequence ID" value="KAG7447133.1"/>
    <property type="molecule type" value="Genomic_DNA"/>
</dbReference>
<dbReference type="AlphaFoldDB" id="A0A9P7VTI3"/>
<dbReference type="Proteomes" id="UP000812287">
    <property type="component" value="Unassembled WGS sequence"/>
</dbReference>
<sequence length="353" mass="40306">MDQSLCKYFTTSRGFVYHYLFSTGNISKPTLLFTRAFRKKDYPLVVPDMLGYGGTSKPINPIHYKHRLMARDMVDILDVENVDHVIVIGHDLKHCRGSVITSCTANYYPDRFLAFGFLSVGYYPPISMSYEATMQKHVLATDADVWFKSTLGTELFGYWAFFSEEGPRDKLDDSTESLYSLLYCDDPELWKRHMGPPGAMKAWIENKQMTEVGSFLTEEDRQVQREELRKGGFAAPICYYKVVYTTIEADDFQGNAHRTVPTLSMLISFEANPPTALKLTKPVFFGGALKDFIALYSLNEASTKESCEDATIHIYNMGRWIHMQAKDETSRDMSMWIHGLDSGVKHSKLRKTS</sequence>
<dbReference type="InterPro" id="IPR000073">
    <property type="entry name" value="AB_hydrolase_1"/>
</dbReference>
<reference evidence="2" key="1">
    <citation type="submission" date="2020-11" db="EMBL/GenBank/DDBJ databases">
        <title>Adaptations for nitrogen fixation in a non-lichenized fungal sporocarp promotes dispersal by wood-feeding termites.</title>
        <authorList>
            <consortium name="DOE Joint Genome Institute"/>
            <person name="Koch R.A."/>
            <person name="Yoon G."/>
            <person name="Arayal U."/>
            <person name="Lail K."/>
            <person name="Amirebrahimi M."/>
            <person name="Labutti K."/>
            <person name="Lipzen A."/>
            <person name="Riley R."/>
            <person name="Barry K."/>
            <person name="Henrissat B."/>
            <person name="Grigoriev I.V."/>
            <person name="Herr J.R."/>
            <person name="Aime M.C."/>
        </authorList>
    </citation>
    <scope>NUCLEOTIDE SEQUENCE</scope>
    <source>
        <strain evidence="2">MCA 3950</strain>
    </source>
</reference>
<protein>
    <submittedName>
        <fullName evidence="2">Alpha/beta-hydrolase</fullName>
    </submittedName>
</protein>
<dbReference type="RefSeq" id="XP_043040633.1">
    <property type="nucleotide sequence ID" value="XM_043189495.1"/>
</dbReference>
<evidence type="ECO:0000313" key="3">
    <source>
        <dbReference type="Proteomes" id="UP000812287"/>
    </source>
</evidence>
<name>A0A9P7VTI3_9AGAR</name>
<gene>
    <name evidence="2" type="ORF">BT62DRAFT_980250</name>
</gene>
<organism evidence="2 3">
    <name type="scientific">Guyanagaster necrorhizus</name>
    <dbReference type="NCBI Taxonomy" id="856835"/>
    <lineage>
        <taxon>Eukaryota</taxon>
        <taxon>Fungi</taxon>
        <taxon>Dikarya</taxon>
        <taxon>Basidiomycota</taxon>
        <taxon>Agaricomycotina</taxon>
        <taxon>Agaricomycetes</taxon>
        <taxon>Agaricomycetidae</taxon>
        <taxon>Agaricales</taxon>
        <taxon>Marasmiineae</taxon>
        <taxon>Physalacriaceae</taxon>
        <taxon>Guyanagaster</taxon>
    </lineage>
</organism>
<dbReference type="Pfam" id="PF00561">
    <property type="entry name" value="Abhydrolase_1"/>
    <property type="match status" value="1"/>
</dbReference>
<dbReference type="Gene3D" id="3.40.50.1820">
    <property type="entry name" value="alpha/beta hydrolase"/>
    <property type="match status" value="1"/>
</dbReference>
<dbReference type="PANTHER" id="PTHR43329">
    <property type="entry name" value="EPOXIDE HYDROLASE"/>
    <property type="match status" value="1"/>
</dbReference>
<dbReference type="GeneID" id="66111792"/>
<feature type="domain" description="AB hydrolase-1" evidence="1">
    <location>
        <begin position="36"/>
        <end position="147"/>
    </location>
</feature>
<dbReference type="OrthoDB" id="408373at2759"/>
<proteinExistence type="predicted"/>